<comment type="catalytic activity">
    <reaction evidence="1 5">
        <text>[protein]-peptidylproline (omega=180) = [protein]-peptidylproline (omega=0)</text>
        <dbReference type="Rhea" id="RHEA:16237"/>
        <dbReference type="Rhea" id="RHEA-COMP:10747"/>
        <dbReference type="Rhea" id="RHEA-COMP:10748"/>
        <dbReference type="ChEBI" id="CHEBI:83833"/>
        <dbReference type="ChEBI" id="CHEBI:83834"/>
        <dbReference type="EC" id="5.2.1.8"/>
    </reaction>
</comment>
<dbReference type="PANTHER" id="PTHR43811:SF19">
    <property type="entry name" value="39 KDA FK506-BINDING NUCLEAR PROTEIN"/>
    <property type="match status" value="1"/>
</dbReference>
<evidence type="ECO:0000256" key="5">
    <source>
        <dbReference type="PROSITE-ProRule" id="PRU00277"/>
    </source>
</evidence>
<evidence type="ECO:0000256" key="2">
    <source>
        <dbReference type="ARBA" id="ARBA00013194"/>
    </source>
</evidence>
<dbReference type="InterPro" id="IPR041232">
    <property type="entry name" value="NPL"/>
</dbReference>
<reference evidence="8 9" key="1">
    <citation type="submission" date="2016-07" db="EMBL/GenBank/DDBJ databases">
        <title>Pervasive Adenine N6-methylation of Active Genes in Fungi.</title>
        <authorList>
            <consortium name="DOE Joint Genome Institute"/>
            <person name="Mondo S.J."/>
            <person name="Dannebaum R.O."/>
            <person name="Kuo R.C."/>
            <person name="Labutti K."/>
            <person name="Haridas S."/>
            <person name="Kuo A."/>
            <person name="Salamov A."/>
            <person name="Ahrendt S.R."/>
            <person name="Lipzen A."/>
            <person name="Sullivan W."/>
            <person name="Andreopoulos W.B."/>
            <person name="Clum A."/>
            <person name="Lindquist E."/>
            <person name="Daum C."/>
            <person name="Ramamoorthy G.K."/>
            <person name="Gryganskyi A."/>
            <person name="Culley D."/>
            <person name="Magnuson J.K."/>
            <person name="James T.Y."/>
            <person name="O'Malley M.A."/>
            <person name="Stajich J.E."/>
            <person name="Spatafora J.W."/>
            <person name="Visel A."/>
            <person name="Grigoriev I.V."/>
        </authorList>
    </citation>
    <scope>NUCLEOTIDE SEQUENCE [LARGE SCALE GENOMIC DNA]</scope>
    <source>
        <strain evidence="8 9">CBS 931.73</strain>
    </source>
</reference>
<dbReference type="Gene3D" id="3.10.50.40">
    <property type="match status" value="1"/>
</dbReference>
<dbReference type="GO" id="GO:0005730">
    <property type="term" value="C:nucleolus"/>
    <property type="evidence" value="ECO:0007669"/>
    <property type="project" value="TreeGrafter"/>
</dbReference>
<evidence type="ECO:0000256" key="3">
    <source>
        <dbReference type="ARBA" id="ARBA00023110"/>
    </source>
</evidence>
<dbReference type="GO" id="GO:0003755">
    <property type="term" value="F:peptidyl-prolyl cis-trans isomerase activity"/>
    <property type="evidence" value="ECO:0007669"/>
    <property type="project" value="UniProtKB-KW"/>
</dbReference>
<gene>
    <name evidence="8" type="ORF">K493DRAFT_80692</name>
</gene>
<dbReference type="Pfam" id="PF17800">
    <property type="entry name" value="NPL"/>
    <property type="match status" value="1"/>
</dbReference>
<keyword evidence="3 5" id="KW-0697">Rotamase</keyword>
<name>A0A1Y1YXD2_9FUNG</name>
<dbReference type="PANTHER" id="PTHR43811">
    <property type="entry name" value="FKBP-TYPE PEPTIDYL-PROLYL CIS-TRANS ISOMERASE FKPA"/>
    <property type="match status" value="1"/>
</dbReference>
<feature type="compositionally biased region" description="Basic and acidic residues" evidence="6">
    <location>
        <begin position="144"/>
        <end position="155"/>
    </location>
</feature>
<dbReference type="Gene3D" id="2.60.120.340">
    <property type="entry name" value="Nucleoplasmin core domain"/>
    <property type="match status" value="1"/>
</dbReference>
<dbReference type="EMBL" id="MCFE01000055">
    <property type="protein sequence ID" value="ORY02596.1"/>
    <property type="molecule type" value="Genomic_DNA"/>
</dbReference>
<feature type="compositionally biased region" description="Acidic residues" evidence="6">
    <location>
        <begin position="156"/>
        <end position="166"/>
    </location>
</feature>
<dbReference type="InterPro" id="IPR001179">
    <property type="entry name" value="PPIase_FKBP_dom"/>
</dbReference>
<accession>A0A1Y1YXD2</accession>
<dbReference type="InParanoid" id="A0A1Y1YXD2"/>
<keyword evidence="9" id="KW-1185">Reference proteome</keyword>
<protein>
    <recommendedName>
        <fullName evidence="2 5">peptidylprolyl isomerase</fullName>
        <ecNumber evidence="2 5">5.2.1.8</ecNumber>
    </recommendedName>
</protein>
<dbReference type="OrthoDB" id="1902587at2759"/>
<dbReference type="GO" id="GO:0000785">
    <property type="term" value="C:chromatin"/>
    <property type="evidence" value="ECO:0007669"/>
    <property type="project" value="TreeGrafter"/>
</dbReference>
<dbReference type="InterPro" id="IPR046357">
    <property type="entry name" value="PPIase_dom_sf"/>
</dbReference>
<feature type="region of interest" description="Disordered" evidence="6">
    <location>
        <begin position="144"/>
        <end position="166"/>
    </location>
</feature>
<evidence type="ECO:0000256" key="6">
    <source>
        <dbReference type="SAM" id="MobiDB-lite"/>
    </source>
</evidence>
<sequence>MLAGVWGLKLLPNKCYTQTIETTFRLTMAALGECLSSQARTCLKVTVDEKKLILCSLRPGQLEQQLLDLVFTEGENVSFSVTGNSSVYLSGNYVLSEGSDIIHELVSKPDAVDVLHLSPYESLDGSLTFSKAIKETSYHLGTEVKDPISHDRPEVEISDDESESQDELILDRVDSGQVDATRENTQDESVKRKISTDDDFSMAQDQEVLEKTAPSWEIAKKAKCVKQIEQKLQRPNNTHTGILPGGLMVEDIRIGHGRAIEKGSEIWLNYSASLSNGKAVDKSPNGKPFKCRLDTGVVIEGLEKGLIGMKVGGKRKLTIPSALAYGRRGNPPHIPPNVDLIYIVNPTKIRN</sequence>
<dbReference type="PROSITE" id="PS50059">
    <property type="entry name" value="FKBP_PPIASE"/>
    <property type="match status" value="1"/>
</dbReference>
<dbReference type="EC" id="5.2.1.8" evidence="2 5"/>
<comment type="caution">
    <text evidence="8">The sequence shown here is derived from an EMBL/GenBank/DDBJ whole genome shotgun (WGS) entry which is preliminary data.</text>
</comment>
<keyword evidence="4 5" id="KW-0413">Isomerase</keyword>
<feature type="domain" description="PPIase FKBP-type" evidence="7">
    <location>
        <begin position="263"/>
        <end position="350"/>
    </location>
</feature>
<evidence type="ECO:0000259" key="7">
    <source>
        <dbReference type="PROSITE" id="PS50059"/>
    </source>
</evidence>
<proteinExistence type="predicted"/>
<dbReference type="SUPFAM" id="SSF54534">
    <property type="entry name" value="FKBP-like"/>
    <property type="match status" value="1"/>
</dbReference>
<dbReference type="Pfam" id="PF00254">
    <property type="entry name" value="FKBP_C"/>
    <property type="match status" value="1"/>
</dbReference>
<evidence type="ECO:0000256" key="1">
    <source>
        <dbReference type="ARBA" id="ARBA00000971"/>
    </source>
</evidence>
<evidence type="ECO:0000256" key="4">
    <source>
        <dbReference type="ARBA" id="ARBA00023235"/>
    </source>
</evidence>
<evidence type="ECO:0000313" key="8">
    <source>
        <dbReference type="EMBL" id="ORY02596.1"/>
    </source>
</evidence>
<evidence type="ECO:0000313" key="9">
    <source>
        <dbReference type="Proteomes" id="UP000193498"/>
    </source>
</evidence>
<organism evidence="8 9">
    <name type="scientific">Basidiobolus meristosporus CBS 931.73</name>
    <dbReference type="NCBI Taxonomy" id="1314790"/>
    <lineage>
        <taxon>Eukaryota</taxon>
        <taxon>Fungi</taxon>
        <taxon>Fungi incertae sedis</taxon>
        <taxon>Zoopagomycota</taxon>
        <taxon>Entomophthoromycotina</taxon>
        <taxon>Basidiobolomycetes</taxon>
        <taxon>Basidiobolales</taxon>
        <taxon>Basidiobolaceae</taxon>
        <taxon>Basidiobolus</taxon>
    </lineage>
</organism>
<dbReference type="Proteomes" id="UP000193498">
    <property type="component" value="Unassembled WGS sequence"/>
</dbReference>
<dbReference type="STRING" id="1314790.A0A1Y1YXD2"/>
<dbReference type="AlphaFoldDB" id="A0A1Y1YXD2"/>